<evidence type="ECO:0000313" key="1">
    <source>
        <dbReference type="EMBL" id="POY36529.1"/>
    </source>
</evidence>
<dbReference type="RefSeq" id="WP_103788832.1">
    <property type="nucleotide sequence ID" value="NZ_PQVF01000006.1"/>
</dbReference>
<gene>
    <name evidence="1" type="ORF">C3K47_09120</name>
</gene>
<protein>
    <recommendedName>
        <fullName evidence="3">HMA domain-containing protein</fullName>
    </recommendedName>
</protein>
<evidence type="ECO:0008006" key="3">
    <source>
        <dbReference type="Google" id="ProtNLM"/>
    </source>
</evidence>
<sequence>MPTLLQNRTIHIFKTNINDEPDVKAIASSLNDFSDILKWNVAIDDCDKILRIESSETEPEGFIRLINTLGYACEELNF</sequence>
<dbReference type="AlphaFoldDB" id="A0A2S5A2J4"/>
<dbReference type="EMBL" id="PQVF01000006">
    <property type="protein sequence ID" value="POY36529.1"/>
    <property type="molecule type" value="Genomic_DNA"/>
</dbReference>
<evidence type="ECO:0000313" key="2">
    <source>
        <dbReference type="Proteomes" id="UP000236893"/>
    </source>
</evidence>
<keyword evidence="2" id="KW-1185">Reference proteome</keyword>
<organism evidence="1 2">
    <name type="scientific">Solitalea longa</name>
    <dbReference type="NCBI Taxonomy" id="2079460"/>
    <lineage>
        <taxon>Bacteria</taxon>
        <taxon>Pseudomonadati</taxon>
        <taxon>Bacteroidota</taxon>
        <taxon>Sphingobacteriia</taxon>
        <taxon>Sphingobacteriales</taxon>
        <taxon>Sphingobacteriaceae</taxon>
        <taxon>Solitalea</taxon>
    </lineage>
</organism>
<comment type="caution">
    <text evidence="1">The sequence shown here is derived from an EMBL/GenBank/DDBJ whole genome shotgun (WGS) entry which is preliminary data.</text>
</comment>
<accession>A0A2S5A2J4</accession>
<reference evidence="1 2" key="1">
    <citation type="submission" date="2018-01" db="EMBL/GenBank/DDBJ databases">
        <authorList>
            <person name="Gaut B.S."/>
            <person name="Morton B.R."/>
            <person name="Clegg M.T."/>
            <person name="Duvall M.R."/>
        </authorList>
    </citation>
    <scope>NUCLEOTIDE SEQUENCE [LARGE SCALE GENOMIC DNA]</scope>
    <source>
        <strain evidence="1 2">HR-AV</strain>
    </source>
</reference>
<name>A0A2S5A2J4_9SPHI</name>
<dbReference type="OrthoDB" id="1036397at2"/>
<proteinExistence type="predicted"/>
<dbReference type="Proteomes" id="UP000236893">
    <property type="component" value="Unassembled WGS sequence"/>
</dbReference>